<dbReference type="GO" id="GO:0003700">
    <property type="term" value="F:DNA-binding transcription factor activity"/>
    <property type="evidence" value="ECO:0007669"/>
    <property type="project" value="TreeGrafter"/>
</dbReference>
<evidence type="ECO:0000256" key="3">
    <source>
        <dbReference type="ARBA" id="ARBA00023163"/>
    </source>
</evidence>
<accession>A0A6C0FYE5</accession>
<dbReference type="GO" id="GO:0000976">
    <property type="term" value="F:transcription cis-regulatory region binding"/>
    <property type="evidence" value="ECO:0007669"/>
    <property type="project" value="TreeGrafter"/>
</dbReference>
<keyword evidence="3" id="KW-0804">Transcription</keyword>
<dbReference type="AlphaFoldDB" id="A0A6C0FYE5"/>
<protein>
    <submittedName>
        <fullName evidence="6">TetR/AcrR family transcriptional regulator</fullName>
    </submittedName>
</protein>
<dbReference type="PROSITE" id="PS50977">
    <property type="entry name" value="HTH_TETR_2"/>
    <property type="match status" value="1"/>
</dbReference>
<dbReference type="InterPro" id="IPR009057">
    <property type="entry name" value="Homeodomain-like_sf"/>
</dbReference>
<dbReference type="SUPFAM" id="SSF46689">
    <property type="entry name" value="Homeodomain-like"/>
    <property type="match status" value="1"/>
</dbReference>
<dbReference type="Proteomes" id="UP000476064">
    <property type="component" value="Chromosome"/>
</dbReference>
<sequence>MTTTKRKQLTEDMKTAIRRSAAELFAEKGYPYVTMREIAKQAGCSHTAIYLYFKNKEELLQQIAIPSLLELEEAFLAELAKRDAAPIDRLLAVCSRFAVFCLSNGSLQTVLFMSGSVRVDDPAPTLEINVIRNRLFGHLMKALQLVVAPPQAENDGGEAMLNRARVLFYYVQGFVSTYTDHAEPSESLLARVLPVFHEGIVIMTRGMRQDGAFLN</sequence>
<evidence type="ECO:0000256" key="1">
    <source>
        <dbReference type="ARBA" id="ARBA00023015"/>
    </source>
</evidence>
<dbReference type="RefSeq" id="WP_162356055.1">
    <property type="nucleotide sequence ID" value="NZ_CP048209.1"/>
</dbReference>
<gene>
    <name evidence="6" type="ORF">GXP70_08535</name>
</gene>
<dbReference type="InterPro" id="IPR050109">
    <property type="entry name" value="HTH-type_TetR-like_transc_reg"/>
</dbReference>
<keyword evidence="1" id="KW-0805">Transcription regulation</keyword>
<feature type="domain" description="HTH tetR-type" evidence="5">
    <location>
        <begin position="11"/>
        <end position="71"/>
    </location>
</feature>
<evidence type="ECO:0000313" key="6">
    <source>
        <dbReference type="EMBL" id="QHT59989.1"/>
    </source>
</evidence>
<name>A0A6C0FYE5_9BACL</name>
<feature type="DNA-binding region" description="H-T-H motif" evidence="4">
    <location>
        <begin position="34"/>
        <end position="53"/>
    </location>
</feature>
<dbReference type="PANTHER" id="PTHR30055">
    <property type="entry name" value="HTH-TYPE TRANSCRIPTIONAL REGULATOR RUTR"/>
    <property type="match status" value="1"/>
</dbReference>
<dbReference type="KEGG" id="plyc:GXP70_08535"/>
<proteinExistence type="predicted"/>
<dbReference type="PRINTS" id="PR00455">
    <property type="entry name" value="HTHTETR"/>
</dbReference>
<evidence type="ECO:0000313" key="7">
    <source>
        <dbReference type="Proteomes" id="UP000476064"/>
    </source>
</evidence>
<dbReference type="InterPro" id="IPR001647">
    <property type="entry name" value="HTH_TetR"/>
</dbReference>
<organism evidence="6 7">
    <name type="scientific">Paenibacillus lycopersici</name>
    <dbReference type="NCBI Taxonomy" id="2704462"/>
    <lineage>
        <taxon>Bacteria</taxon>
        <taxon>Bacillati</taxon>
        <taxon>Bacillota</taxon>
        <taxon>Bacilli</taxon>
        <taxon>Bacillales</taxon>
        <taxon>Paenibacillaceae</taxon>
        <taxon>Paenibacillus</taxon>
    </lineage>
</organism>
<dbReference type="Pfam" id="PF00440">
    <property type="entry name" value="TetR_N"/>
    <property type="match status" value="1"/>
</dbReference>
<dbReference type="PANTHER" id="PTHR30055:SF234">
    <property type="entry name" value="HTH-TYPE TRANSCRIPTIONAL REGULATOR BETI"/>
    <property type="match status" value="1"/>
</dbReference>
<dbReference type="Gene3D" id="1.10.357.10">
    <property type="entry name" value="Tetracycline Repressor, domain 2"/>
    <property type="match status" value="1"/>
</dbReference>
<evidence type="ECO:0000256" key="2">
    <source>
        <dbReference type="ARBA" id="ARBA00023125"/>
    </source>
</evidence>
<keyword evidence="7" id="KW-1185">Reference proteome</keyword>
<evidence type="ECO:0000259" key="5">
    <source>
        <dbReference type="PROSITE" id="PS50977"/>
    </source>
</evidence>
<dbReference type="EMBL" id="CP048209">
    <property type="protein sequence ID" value="QHT59989.1"/>
    <property type="molecule type" value="Genomic_DNA"/>
</dbReference>
<reference evidence="6 7" key="1">
    <citation type="submission" date="2020-01" db="EMBL/GenBank/DDBJ databases">
        <title>Paenibacillus sp. nov., isolated from tomato rhizosphere.</title>
        <authorList>
            <person name="Weon H.-Y."/>
            <person name="Lee S.A."/>
        </authorList>
    </citation>
    <scope>NUCLEOTIDE SEQUENCE [LARGE SCALE GENOMIC DNA]</scope>
    <source>
        <strain evidence="6 7">12200R-189</strain>
    </source>
</reference>
<evidence type="ECO:0000256" key="4">
    <source>
        <dbReference type="PROSITE-ProRule" id="PRU00335"/>
    </source>
</evidence>
<keyword evidence="2 4" id="KW-0238">DNA-binding</keyword>